<dbReference type="Proteomes" id="UP001523216">
    <property type="component" value="Unassembled WGS sequence"/>
</dbReference>
<keyword evidence="2" id="KW-0119">Carbohydrate metabolism</keyword>
<feature type="transmembrane region" description="Helical" evidence="4">
    <location>
        <begin position="384"/>
        <end position="408"/>
    </location>
</feature>
<accession>A0ABT0Y8G5</accession>
<evidence type="ECO:0000259" key="5">
    <source>
        <dbReference type="PROSITE" id="PS50853"/>
    </source>
</evidence>
<keyword evidence="4" id="KW-0812">Transmembrane</keyword>
<protein>
    <recommendedName>
        <fullName evidence="5">Fibronectin type-III domain-containing protein</fullName>
    </recommendedName>
</protein>
<evidence type="ECO:0000256" key="1">
    <source>
        <dbReference type="ARBA" id="ARBA00023295"/>
    </source>
</evidence>
<keyword evidence="7" id="KW-1185">Reference proteome</keyword>
<keyword evidence="2" id="KW-0624">Polysaccharide degradation</keyword>
<dbReference type="PROSITE" id="PS50853">
    <property type="entry name" value="FN3"/>
    <property type="match status" value="1"/>
</dbReference>
<evidence type="ECO:0000313" key="6">
    <source>
        <dbReference type="EMBL" id="MCM4082342.1"/>
    </source>
</evidence>
<reference evidence="6 7" key="1">
    <citation type="submission" date="2022-06" db="EMBL/GenBank/DDBJ databases">
        <title>Actinoplanes abujensis sp. nov., isolated from Nigerian arid soil.</title>
        <authorList>
            <person name="Ding P."/>
        </authorList>
    </citation>
    <scope>NUCLEOTIDE SEQUENCE [LARGE SCALE GENOMIC DNA]</scope>
    <source>
        <strain evidence="7">TRM88002</strain>
    </source>
</reference>
<dbReference type="InterPro" id="IPR013783">
    <property type="entry name" value="Ig-like_fold"/>
</dbReference>
<dbReference type="InterPro" id="IPR036116">
    <property type="entry name" value="FN3_sf"/>
</dbReference>
<feature type="region of interest" description="Disordered" evidence="3">
    <location>
        <begin position="122"/>
        <end position="352"/>
    </location>
</feature>
<proteinExistence type="predicted"/>
<organism evidence="6 7">
    <name type="scientific">Paractinoplanes hotanensis</name>
    <dbReference type="NCBI Taxonomy" id="2906497"/>
    <lineage>
        <taxon>Bacteria</taxon>
        <taxon>Bacillati</taxon>
        <taxon>Actinomycetota</taxon>
        <taxon>Actinomycetes</taxon>
        <taxon>Micromonosporales</taxon>
        <taxon>Micromonosporaceae</taxon>
        <taxon>Paractinoplanes</taxon>
    </lineage>
</organism>
<feature type="compositionally biased region" description="Low complexity" evidence="3">
    <location>
        <begin position="288"/>
        <end position="328"/>
    </location>
</feature>
<dbReference type="InterPro" id="IPR003961">
    <property type="entry name" value="FN3_dom"/>
</dbReference>
<dbReference type="SUPFAM" id="SSF49265">
    <property type="entry name" value="Fibronectin type III"/>
    <property type="match status" value="1"/>
</dbReference>
<dbReference type="InterPro" id="IPR011990">
    <property type="entry name" value="TPR-like_helical_dom_sf"/>
</dbReference>
<sequence length="518" mass="52961">MLEQAVELGKINLSEDDPDVLLTGFELGRVLQQSDDPMAARRVLEEAYAAGQWRLGDSDPLMLQISHDIGVVAEELGNRHEARKAFSRVAELGPGALGAGHWAVARARAYLGPDQLDVRGKSAAPVGDAPTTVFEAVPPEPRRGEVLPPSDANQQVWTAPEMVSGPRRAPVEQPTIAQPAIDPRSGSSAPYPHNRQIPAQRSEAIQPTTPATQGTPFSATAHPSTRPDPSTAPGTPAYPGAPVTGVATPASESNRLRPGASGNEAAPPHPNAPASGGAFHSAPPVGPFYPDDGGYAGPPYGDPAHPGVPSSGGPYPGTLRGEPAYPGAPGSGGPYATMPGEPYPHGSGYPEAPGAGQVFAPAYPSGGSGPYVQASDSPAGRKGLGVFAAVAAVLAAVIAVAALVFVLASRTSDSSDNDNVPTLAGPAPTDVRLRDTGATVGVTWTDPTRATVSFMVIMGRPAQELKPVGTVGPGQTSFEMTGLNATVNYCFAVVAVYSGNQFATSPQACTSRASATPR</sequence>
<feature type="domain" description="Fibronectin type-III" evidence="5">
    <location>
        <begin position="427"/>
        <end position="518"/>
    </location>
</feature>
<comment type="caution">
    <text evidence="6">The sequence shown here is derived from an EMBL/GenBank/DDBJ whole genome shotgun (WGS) entry which is preliminary data.</text>
</comment>
<keyword evidence="4" id="KW-1133">Transmembrane helix</keyword>
<feature type="compositionally biased region" description="Low complexity" evidence="3">
    <location>
        <begin position="229"/>
        <end position="245"/>
    </location>
</feature>
<evidence type="ECO:0000256" key="2">
    <source>
        <dbReference type="ARBA" id="ARBA00023326"/>
    </source>
</evidence>
<name>A0ABT0Y8G5_9ACTN</name>
<dbReference type="Gene3D" id="2.60.40.10">
    <property type="entry name" value="Immunoglobulins"/>
    <property type="match status" value="1"/>
</dbReference>
<keyword evidence="1" id="KW-0378">Hydrolase</keyword>
<evidence type="ECO:0000313" key="7">
    <source>
        <dbReference type="Proteomes" id="UP001523216"/>
    </source>
</evidence>
<keyword evidence="4" id="KW-0472">Membrane</keyword>
<dbReference type="SUPFAM" id="SSF48452">
    <property type="entry name" value="TPR-like"/>
    <property type="match status" value="1"/>
</dbReference>
<dbReference type="CDD" id="cd00063">
    <property type="entry name" value="FN3"/>
    <property type="match status" value="1"/>
</dbReference>
<keyword evidence="1" id="KW-0326">Glycosidase</keyword>
<feature type="compositionally biased region" description="Polar residues" evidence="3">
    <location>
        <begin position="197"/>
        <end position="223"/>
    </location>
</feature>
<gene>
    <name evidence="6" type="ORF">LXN57_32730</name>
</gene>
<dbReference type="EMBL" id="JAMQOL010000048">
    <property type="protein sequence ID" value="MCM4082342.1"/>
    <property type="molecule type" value="Genomic_DNA"/>
</dbReference>
<evidence type="ECO:0000256" key="4">
    <source>
        <dbReference type="SAM" id="Phobius"/>
    </source>
</evidence>
<dbReference type="Gene3D" id="1.25.40.10">
    <property type="entry name" value="Tetratricopeptide repeat domain"/>
    <property type="match status" value="1"/>
</dbReference>
<evidence type="ECO:0000256" key="3">
    <source>
        <dbReference type="SAM" id="MobiDB-lite"/>
    </source>
</evidence>